<dbReference type="Proteomes" id="UP000198211">
    <property type="component" value="Unassembled WGS sequence"/>
</dbReference>
<feature type="region of interest" description="Disordered" evidence="2">
    <location>
        <begin position="642"/>
        <end position="670"/>
    </location>
</feature>
<keyword evidence="1" id="KW-0175">Coiled coil</keyword>
<accession>A0A225WKH5</accession>
<gene>
    <name evidence="3" type="ORF">PHMEG_0007751</name>
</gene>
<feature type="compositionally biased region" description="Low complexity" evidence="2">
    <location>
        <begin position="797"/>
        <end position="809"/>
    </location>
</feature>
<dbReference type="AlphaFoldDB" id="A0A225WKH5"/>
<evidence type="ECO:0000256" key="2">
    <source>
        <dbReference type="SAM" id="MobiDB-lite"/>
    </source>
</evidence>
<organism evidence="3 4">
    <name type="scientific">Phytophthora megakarya</name>
    <dbReference type="NCBI Taxonomy" id="4795"/>
    <lineage>
        <taxon>Eukaryota</taxon>
        <taxon>Sar</taxon>
        <taxon>Stramenopiles</taxon>
        <taxon>Oomycota</taxon>
        <taxon>Peronosporomycetes</taxon>
        <taxon>Peronosporales</taxon>
        <taxon>Peronosporaceae</taxon>
        <taxon>Phytophthora</taxon>
    </lineage>
</organism>
<feature type="compositionally biased region" description="Basic and acidic residues" evidence="2">
    <location>
        <begin position="1055"/>
        <end position="1073"/>
    </location>
</feature>
<sequence>MSLSDEETARALCAFQHPPALVYASRTPVESLPPYPTPSETPQLRPDARVDGLSPFGYPANATYTYHKVPISRRKEAASVLMGMHTPSISEDWHQLQQRAIQEQLEQGQQELQEQCQWQQQQQVQRQLAQVQQQEQAQMQQMQRIQPRYATWPSDVSNVHSAREAMQSTQVYDGMFGRSRQVPIRPTPAFTSTPISSFASDYRQNCQPQEAATRSNEMFAPQQVPQTAQSHLLPRNCGNLATSAFHQWGRTDFMLCGEIPTDRTMTAQRYMPQQPHPYYPTQGRESSCQDTMTQRNSTRSSNDVFLNGIKKHFPASAGYDNSPPATADATASSNYVYVKAQTNIPLFSSVPIQSQGRNQTLTQMQGQMYTQPRPSVPPAGSAVIPGVSLASQSVRLLTMRDILNGEDAPNKLDSSRNRQRMGKQKRDPPKRKTLRKQTTTKRRRIPKQENKQRFQPLQSNRPFGGILSRQTSLPPSKTLIKPSTPMYRAFMESRAARASEQAAVITNTTSSAADMNQLLTKSDSRTSDVRTNVIAGMKKLDAPSRNCYLTSTHQTNQQPAVNTSASAQGAAKLKSPWDNTECTESLPTVGERETLINGQRLSADFDSLMDEVQDQQLLPHPPQLPVSTTLVSSVNLDAVVGNNKTSASSKKRRRPVADSNGLHTGNMYQQVSTPLPSTQELSKVAFPATAFSTIQTPALPELPRAENRTVVIFCKRDFMRYQAAKIWRKYQEQLKKHEEWREVRVAGKRTRYLNSRYDELQRTPRKSYTRSGKSRKQSSKAAKGPRSKKELVFTTESASGDSGVSSSVSLVNETRDKGNDESAASVDGVQSVSEKPGSAGNDSVLTAPHLSEPSQQQIEDGIKSGVEESVSRDLRSGGVEESVAPSGFDCTISDGNLPTAANAYAHNSDAVTEVPLDNNKEPPSAVREVTPVVANAETVNNDLSITDLPYSGSADTVTTDADVETPITESFSSCCIDTTSSDLDNGVSAVVPIIPPKSNVTATTVADPSTNGSIEIIDAATDGSAVERSVHTDVNMEVKQSTDEESEDSVSNGKHLGEENVHDKLADTQIKRQ</sequence>
<reference evidence="4" key="1">
    <citation type="submission" date="2017-03" db="EMBL/GenBank/DDBJ databases">
        <title>Phytopthora megakarya and P. palmivora, two closely related causual agents of cacao black pod achieved similar genome size and gene model numbers by different mechanisms.</title>
        <authorList>
            <person name="Ali S."/>
            <person name="Shao J."/>
            <person name="Larry D.J."/>
            <person name="Kronmiller B."/>
            <person name="Shen D."/>
            <person name="Strem M.D."/>
            <person name="Melnick R.L."/>
            <person name="Guiltinan M.J."/>
            <person name="Tyler B.M."/>
            <person name="Meinhardt L.W."/>
            <person name="Bailey B.A."/>
        </authorList>
    </citation>
    <scope>NUCLEOTIDE SEQUENCE [LARGE SCALE GENOMIC DNA]</scope>
    <source>
        <strain evidence="4">zdho120</strain>
    </source>
</reference>
<protein>
    <submittedName>
        <fullName evidence="3">Uncharacterized protein</fullName>
    </submittedName>
</protein>
<feature type="compositionally biased region" description="Basic residues" evidence="2">
    <location>
        <begin position="763"/>
        <end position="786"/>
    </location>
</feature>
<feature type="region of interest" description="Disordered" evidence="2">
    <location>
        <begin position="756"/>
        <end position="860"/>
    </location>
</feature>
<dbReference type="OrthoDB" id="129949at2759"/>
<proteinExistence type="predicted"/>
<feature type="compositionally biased region" description="Polar residues" evidence="2">
    <location>
        <begin position="661"/>
        <end position="670"/>
    </location>
</feature>
<feature type="coiled-coil region" evidence="1">
    <location>
        <begin position="102"/>
        <end position="141"/>
    </location>
</feature>
<feature type="region of interest" description="Disordered" evidence="2">
    <location>
        <begin position="1036"/>
        <end position="1073"/>
    </location>
</feature>
<feature type="compositionally biased region" description="Basic residues" evidence="2">
    <location>
        <begin position="417"/>
        <end position="445"/>
    </location>
</feature>
<feature type="region of interest" description="Disordered" evidence="2">
    <location>
        <begin position="405"/>
        <end position="481"/>
    </location>
</feature>
<evidence type="ECO:0000256" key="1">
    <source>
        <dbReference type="SAM" id="Coils"/>
    </source>
</evidence>
<name>A0A225WKH5_9STRA</name>
<dbReference type="EMBL" id="NBNE01000626">
    <property type="protein sequence ID" value="OWZ18203.1"/>
    <property type="molecule type" value="Genomic_DNA"/>
</dbReference>
<evidence type="ECO:0000313" key="3">
    <source>
        <dbReference type="EMBL" id="OWZ18203.1"/>
    </source>
</evidence>
<evidence type="ECO:0000313" key="4">
    <source>
        <dbReference type="Proteomes" id="UP000198211"/>
    </source>
</evidence>
<comment type="caution">
    <text evidence="3">The sequence shown here is derived from an EMBL/GenBank/DDBJ whole genome shotgun (WGS) entry which is preliminary data.</text>
</comment>
<keyword evidence="4" id="KW-1185">Reference proteome</keyword>